<name>W6RC03_9HYPH</name>
<keyword evidence="1" id="KW-1133">Transmembrane helix</keyword>
<dbReference type="PATRIC" id="fig|348824.6.peg.2348"/>
<keyword evidence="1" id="KW-0472">Membrane</keyword>
<feature type="transmembrane region" description="Helical" evidence="1">
    <location>
        <begin position="53"/>
        <end position="72"/>
    </location>
</feature>
<gene>
    <name evidence="2" type="ORF">LPU83_2173</name>
</gene>
<sequence length="130" mass="14700">MESVASPEVFLHIKVVMGMVISLSLARLLTGIAGIIQHPGKAKPYAVHSRRRWFFGTLALTYAVDIVDTAIKGADHIHSIGWEYPARNIVYVILCLIAAWTANRRFHTAFVWLNLVYQVSFIFRIYDILG</sequence>
<dbReference type="eggNOG" id="ENOG502ZZD2">
    <property type="taxonomic scope" value="Bacteria"/>
</dbReference>
<protein>
    <recommendedName>
        <fullName evidence="4">Transmembrane protein</fullName>
    </recommendedName>
</protein>
<evidence type="ECO:0008006" key="4">
    <source>
        <dbReference type="Google" id="ProtNLM"/>
    </source>
</evidence>
<feature type="transmembrane region" description="Helical" evidence="1">
    <location>
        <begin position="109"/>
        <end position="126"/>
    </location>
</feature>
<evidence type="ECO:0000313" key="3">
    <source>
        <dbReference type="Proteomes" id="UP000019443"/>
    </source>
</evidence>
<dbReference type="KEGG" id="rhl:LPU83_2173"/>
<dbReference type="RefSeq" id="WP_024312869.1">
    <property type="nucleotide sequence ID" value="NZ_ATTO01000001.1"/>
</dbReference>
<dbReference type="EMBL" id="HG916852">
    <property type="protein sequence ID" value="CDM57830.1"/>
    <property type="molecule type" value="Genomic_DNA"/>
</dbReference>
<evidence type="ECO:0000313" key="2">
    <source>
        <dbReference type="EMBL" id="CDM57830.1"/>
    </source>
</evidence>
<evidence type="ECO:0000256" key="1">
    <source>
        <dbReference type="SAM" id="Phobius"/>
    </source>
</evidence>
<feature type="transmembrane region" description="Helical" evidence="1">
    <location>
        <begin position="84"/>
        <end position="102"/>
    </location>
</feature>
<dbReference type="AlphaFoldDB" id="W6RC03"/>
<dbReference type="HOGENOM" id="CLU_1936412_0_0_5"/>
<organism evidence="2 3">
    <name type="scientific">Rhizobium favelukesii</name>
    <dbReference type="NCBI Taxonomy" id="348824"/>
    <lineage>
        <taxon>Bacteria</taxon>
        <taxon>Pseudomonadati</taxon>
        <taxon>Pseudomonadota</taxon>
        <taxon>Alphaproteobacteria</taxon>
        <taxon>Hyphomicrobiales</taxon>
        <taxon>Rhizobiaceae</taxon>
        <taxon>Rhizobium/Agrobacterium group</taxon>
        <taxon>Rhizobium</taxon>
    </lineage>
</organism>
<feature type="transmembrane region" description="Helical" evidence="1">
    <location>
        <begin position="12"/>
        <end position="32"/>
    </location>
</feature>
<keyword evidence="3" id="KW-1185">Reference proteome</keyword>
<proteinExistence type="predicted"/>
<keyword evidence="1" id="KW-0812">Transmembrane</keyword>
<dbReference type="Proteomes" id="UP000019443">
    <property type="component" value="Chromosome"/>
</dbReference>
<reference evidence="2" key="1">
    <citation type="submission" date="2013-11" db="EMBL/GenBank/DDBJ databases">
        <title>Draft genome sequence of the broad-host-range Rhizobium sp. LPU83 strain, a member of the low-genetic diversity Oregon-like Rhizobium sp. group.</title>
        <authorList>
            <person name="Wibberg D."/>
            <person name="Puehler A."/>
            <person name="Schlueter A."/>
        </authorList>
    </citation>
    <scope>NUCLEOTIDE SEQUENCE [LARGE SCALE GENOMIC DNA]</scope>
    <source>
        <strain evidence="2">LPU83</strain>
    </source>
</reference>
<accession>W6RC03</accession>